<protein>
    <recommendedName>
        <fullName evidence="4">MARVEL domain-containing protein</fullName>
    </recommendedName>
</protein>
<keyword evidence="3" id="KW-1185">Reference proteome</keyword>
<dbReference type="PANTHER" id="PTHR39608:SF2">
    <property type="entry name" value="MARVEL DOMAIN-CONTAINING PROTEIN"/>
    <property type="match status" value="1"/>
</dbReference>
<keyword evidence="1" id="KW-1133">Transmembrane helix</keyword>
<gene>
    <name evidence="2" type="ORF">EI97DRAFT_458326</name>
</gene>
<dbReference type="Proteomes" id="UP000800097">
    <property type="component" value="Unassembled WGS sequence"/>
</dbReference>
<proteinExistence type="predicted"/>
<dbReference type="PANTHER" id="PTHR39608">
    <property type="entry name" value="INTEGRAL MEMBRANE PROTEIN (AFU_ORTHOLOGUE AFUA_5G08640)"/>
    <property type="match status" value="1"/>
</dbReference>
<reference evidence="2" key="1">
    <citation type="journal article" date="2020" name="Stud. Mycol.">
        <title>101 Dothideomycetes genomes: a test case for predicting lifestyles and emergence of pathogens.</title>
        <authorList>
            <person name="Haridas S."/>
            <person name="Albert R."/>
            <person name="Binder M."/>
            <person name="Bloem J."/>
            <person name="Labutti K."/>
            <person name="Salamov A."/>
            <person name="Andreopoulos B."/>
            <person name="Baker S."/>
            <person name="Barry K."/>
            <person name="Bills G."/>
            <person name="Bluhm B."/>
            <person name="Cannon C."/>
            <person name="Castanera R."/>
            <person name="Culley D."/>
            <person name="Daum C."/>
            <person name="Ezra D."/>
            <person name="Gonzalez J."/>
            <person name="Henrissat B."/>
            <person name="Kuo A."/>
            <person name="Liang C."/>
            <person name="Lipzen A."/>
            <person name="Lutzoni F."/>
            <person name="Magnuson J."/>
            <person name="Mondo S."/>
            <person name="Nolan M."/>
            <person name="Ohm R."/>
            <person name="Pangilinan J."/>
            <person name="Park H.-J."/>
            <person name="Ramirez L."/>
            <person name="Alfaro M."/>
            <person name="Sun H."/>
            <person name="Tritt A."/>
            <person name="Yoshinaga Y."/>
            <person name="Zwiers L.-H."/>
            <person name="Turgeon B."/>
            <person name="Goodwin S."/>
            <person name="Spatafora J."/>
            <person name="Crous P."/>
            <person name="Grigoriev I."/>
        </authorList>
    </citation>
    <scope>NUCLEOTIDE SEQUENCE</scope>
    <source>
        <strain evidence="2">CBS 379.55</strain>
    </source>
</reference>
<sequence length="188" mass="21068">MARVHATNDYGTAAAPRSNKLHRPLILANHFLHWSSSVIVMSISAYFVAKFSHNTHLIYWLTIAAIDTLLYLPALFLPAMRSYKGYFAPAAWVFSYLWLTAYIFAAQDYNFGRCAYLSPAFVNKCSMKQTIQAFTFIAFFTNLVGQILEGRLWDRQRFKGTHALDADKTHATAPATATTTTTAPTTAV</sequence>
<accession>A0A6A6JIB5</accession>
<feature type="transmembrane region" description="Helical" evidence="1">
    <location>
        <begin position="31"/>
        <end position="49"/>
    </location>
</feature>
<evidence type="ECO:0000313" key="2">
    <source>
        <dbReference type="EMBL" id="KAF2276390.1"/>
    </source>
</evidence>
<feature type="transmembrane region" description="Helical" evidence="1">
    <location>
        <begin position="58"/>
        <end position="80"/>
    </location>
</feature>
<evidence type="ECO:0000313" key="3">
    <source>
        <dbReference type="Proteomes" id="UP000800097"/>
    </source>
</evidence>
<keyword evidence="1" id="KW-0472">Membrane</keyword>
<dbReference type="AlphaFoldDB" id="A0A6A6JIB5"/>
<dbReference type="RefSeq" id="XP_033653929.1">
    <property type="nucleotide sequence ID" value="XM_033800899.1"/>
</dbReference>
<feature type="transmembrane region" description="Helical" evidence="1">
    <location>
        <begin position="86"/>
        <end position="105"/>
    </location>
</feature>
<evidence type="ECO:0008006" key="4">
    <source>
        <dbReference type="Google" id="ProtNLM"/>
    </source>
</evidence>
<dbReference type="EMBL" id="ML986493">
    <property type="protein sequence ID" value="KAF2276390.1"/>
    <property type="molecule type" value="Genomic_DNA"/>
</dbReference>
<name>A0A6A6JIB5_WESOR</name>
<keyword evidence="1" id="KW-0812">Transmembrane</keyword>
<dbReference type="OrthoDB" id="20872at2759"/>
<evidence type="ECO:0000256" key="1">
    <source>
        <dbReference type="SAM" id="Phobius"/>
    </source>
</evidence>
<organism evidence="2 3">
    <name type="scientific">Westerdykella ornata</name>
    <dbReference type="NCBI Taxonomy" id="318751"/>
    <lineage>
        <taxon>Eukaryota</taxon>
        <taxon>Fungi</taxon>
        <taxon>Dikarya</taxon>
        <taxon>Ascomycota</taxon>
        <taxon>Pezizomycotina</taxon>
        <taxon>Dothideomycetes</taxon>
        <taxon>Pleosporomycetidae</taxon>
        <taxon>Pleosporales</taxon>
        <taxon>Sporormiaceae</taxon>
        <taxon>Westerdykella</taxon>
    </lineage>
</organism>
<dbReference type="GeneID" id="54554074"/>